<dbReference type="InterPro" id="IPR000873">
    <property type="entry name" value="AMP-dep_synth/lig_dom"/>
</dbReference>
<accession>A0ABN1HAY0</accession>
<dbReference type="Pfam" id="PF13193">
    <property type="entry name" value="AMP-binding_C"/>
    <property type="match status" value="1"/>
</dbReference>
<dbReference type="InterPro" id="IPR050237">
    <property type="entry name" value="ATP-dep_AMP-bd_enzyme"/>
</dbReference>
<comment type="caution">
    <text evidence="3">The sequence shown here is derived from an EMBL/GenBank/DDBJ whole genome shotgun (WGS) entry which is preliminary data.</text>
</comment>
<reference evidence="3 4" key="1">
    <citation type="journal article" date="2019" name="Int. J. Syst. Evol. Microbiol.">
        <title>The Global Catalogue of Microorganisms (GCM) 10K type strain sequencing project: providing services to taxonomists for standard genome sequencing and annotation.</title>
        <authorList>
            <consortium name="The Broad Institute Genomics Platform"/>
            <consortium name="The Broad Institute Genome Sequencing Center for Infectious Disease"/>
            <person name="Wu L."/>
            <person name="Ma J."/>
        </authorList>
    </citation>
    <scope>NUCLEOTIDE SEQUENCE [LARGE SCALE GENOMIC DNA]</scope>
    <source>
        <strain evidence="3 4">JCM 10671</strain>
    </source>
</reference>
<dbReference type="InterPro" id="IPR025110">
    <property type="entry name" value="AMP-bd_C"/>
</dbReference>
<dbReference type="PANTHER" id="PTHR43767">
    <property type="entry name" value="LONG-CHAIN-FATTY-ACID--COA LIGASE"/>
    <property type="match status" value="1"/>
</dbReference>
<dbReference type="InterPro" id="IPR042099">
    <property type="entry name" value="ANL_N_sf"/>
</dbReference>
<dbReference type="InterPro" id="IPR020845">
    <property type="entry name" value="AMP-binding_CS"/>
</dbReference>
<dbReference type="SUPFAM" id="SSF56801">
    <property type="entry name" value="Acetyl-CoA synthetase-like"/>
    <property type="match status" value="1"/>
</dbReference>
<protein>
    <submittedName>
        <fullName evidence="3">ATP-dependent acyl-CoA ligase</fullName>
    </submittedName>
</protein>
<name>A0ABN1HAY0_9ACTN</name>
<evidence type="ECO:0000259" key="2">
    <source>
        <dbReference type="Pfam" id="PF13193"/>
    </source>
</evidence>
<gene>
    <name evidence="3" type="ORF">GCM10009547_45440</name>
</gene>
<dbReference type="Pfam" id="PF00501">
    <property type="entry name" value="AMP-binding"/>
    <property type="match status" value="1"/>
</dbReference>
<dbReference type="Proteomes" id="UP001500957">
    <property type="component" value="Unassembled WGS sequence"/>
</dbReference>
<evidence type="ECO:0000259" key="1">
    <source>
        <dbReference type="Pfam" id="PF00501"/>
    </source>
</evidence>
<keyword evidence="4" id="KW-1185">Reference proteome</keyword>
<feature type="domain" description="AMP-dependent synthetase/ligase" evidence="1">
    <location>
        <begin position="20"/>
        <end position="382"/>
    </location>
</feature>
<dbReference type="InterPro" id="IPR045851">
    <property type="entry name" value="AMP-bd_C_sf"/>
</dbReference>
<dbReference type="PANTHER" id="PTHR43767:SF1">
    <property type="entry name" value="NONRIBOSOMAL PEPTIDE SYNTHASE PES1 (EUROFUNG)-RELATED"/>
    <property type="match status" value="1"/>
</dbReference>
<feature type="domain" description="AMP-binding enzyme C-terminal" evidence="2">
    <location>
        <begin position="432"/>
        <end position="505"/>
    </location>
</feature>
<dbReference type="EMBL" id="BAAAHE010000049">
    <property type="protein sequence ID" value="GAA0636127.1"/>
    <property type="molecule type" value="Genomic_DNA"/>
</dbReference>
<proteinExistence type="predicted"/>
<organism evidence="3 4">
    <name type="scientific">Sporichthya brevicatena</name>
    <dbReference type="NCBI Taxonomy" id="171442"/>
    <lineage>
        <taxon>Bacteria</taxon>
        <taxon>Bacillati</taxon>
        <taxon>Actinomycetota</taxon>
        <taxon>Actinomycetes</taxon>
        <taxon>Sporichthyales</taxon>
        <taxon>Sporichthyaceae</taxon>
        <taxon>Sporichthya</taxon>
    </lineage>
</organism>
<dbReference type="Gene3D" id="3.30.300.30">
    <property type="match status" value="1"/>
</dbReference>
<evidence type="ECO:0000313" key="3">
    <source>
        <dbReference type="EMBL" id="GAA0636127.1"/>
    </source>
</evidence>
<dbReference type="GO" id="GO:0016874">
    <property type="term" value="F:ligase activity"/>
    <property type="evidence" value="ECO:0007669"/>
    <property type="project" value="UniProtKB-KW"/>
</dbReference>
<dbReference type="RefSeq" id="WP_344609134.1">
    <property type="nucleotide sequence ID" value="NZ_BAAAHE010000049.1"/>
</dbReference>
<keyword evidence="3" id="KW-0436">Ligase</keyword>
<sequence length="534" mass="58625">MHQITFSRPRDRMINALLPAQAEHNGDATWLMFGDRSYTFAQGEAEVIAQATGLAALGLRQGDIVALMMDNSDAYVFTALALAHLGAVQVSINTAYRGEFLRRMLEDCAPVMLIADDRYGETISAVLRDVPGVKQVVVHGDVDAFDTAVDVRSAAEVAALGGPRPPAAGRHTDLLSISFTSGTTGRSKGVMQSNAYWCNAAIAMAAGRDIRADDVFHLCTPMFHSGAWLLNLYPSLIYGLPVGMESRFSVGDYWSSVRRYGATQLFTLSAMHMWIVAQPELPDDADNPGRVWTAVPLPPGLADRMKQRFGIQAMFSAYGSTEAMPMTIGNVNRPAKDGSSGWAQVNLEVAIVDDDDVVQPPDTVGEIVVRPTAPDAVFSGYYHQPEATLATMRNYWLHTGDLGRLDADGELFFVDRKADYMRRRGENISSMEVEQVVCRHPAVAMAAVHPVPAEDSEDEVKLCVVLAEGAEIDHLELAKYCDQNLPYFVVPRYIEFLDELPRTPTERVQKHLLRERGVTPTTWDAQAAGFTVTR</sequence>
<evidence type="ECO:0000313" key="4">
    <source>
        <dbReference type="Proteomes" id="UP001500957"/>
    </source>
</evidence>
<dbReference type="PROSITE" id="PS00455">
    <property type="entry name" value="AMP_BINDING"/>
    <property type="match status" value="1"/>
</dbReference>
<dbReference type="Gene3D" id="3.40.50.12780">
    <property type="entry name" value="N-terminal domain of ligase-like"/>
    <property type="match status" value="1"/>
</dbReference>